<protein>
    <submittedName>
        <fullName evidence="1">Uncharacterized protein</fullName>
    </submittedName>
</protein>
<name>A0A2G5SQ02_9PELO</name>
<comment type="caution">
    <text evidence="1">The sequence shown here is derived from an EMBL/GenBank/DDBJ whole genome shotgun (WGS) entry which is preliminary data.</text>
</comment>
<reference evidence="2" key="1">
    <citation type="submission" date="2017-10" db="EMBL/GenBank/DDBJ databases">
        <title>Rapid genome shrinkage in a self-fertile nematode reveals novel sperm competition proteins.</title>
        <authorList>
            <person name="Yin D."/>
            <person name="Schwarz E.M."/>
            <person name="Thomas C.G."/>
            <person name="Felde R.L."/>
            <person name="Korf I.F."/>
            <person name="Cutter A.D."/>
            <person name="Schartner C.M."/>
            <person name="Ralston E.J."/>
            <person name="Meyer B.J."/>
            <person name="Haag E.S."/>
        </authorList>
    </citation>
    <scope>NUCLEOTIDE SEQUENCE [LARGE SCALE GENOMIC DNA]</scope>
    <source>
        <strain evidence="2">JU1422</strain>
    </source>
</reference>
<organism evidence="1 2">
    <name type="scientific">Caenorhabditis nigoni</name>
    <dbReference type="NCBI Taxonomy" id="1611254"/>
    <lineage>
        <taxon>Eukaryota</taxon>
        <taxon>Metazoa</taxon>
        <taxon>Ecdysozoa</taxon>
        <taxon>Nematoda</taxon>
        <taxon>Chromadorea</taxon>
        <taxon>Rhabditida</taxon>
        <taxon>Rhabditina</taxon>
        <taxon>Rhabditomorpha</taxon>
        <taxon>Rhabditoidea</taxon>
        <taxon>Rhabditidae</taxon>
        <taxon>Peloderinae</taxon>
        <taxon>Caenorhabditis</taxon>
    </lineage>
</organism>
<sequence>MSVLLIRKCAHHPKIYRFSERTPTGESAKNHSSNGTLDSASVAELGEPVGLPNNAPVILVLGIIAYFRKIFQNSVKVLLAHRRMILVDVLLRNMMVSLCSQWVKF</sequence>
<gene>
    <name evidence="1" type="primary">Cni-F13E6.2</name>
    <name evidence="1" type="synonym">Cnig_chr_X.g23450</name>
    <name evidence="1" type="ORF">B9Z55_023450</name>
</gene>
<accession>A0A2G5SQ02</accession>
<dbReference type="AlphaFoldDB" id="A0A2G5SQ02"/>
<keyword evidence="2" id="KW-1185">Reference proteome</keyword>
<proteinExistence type="predicted"/>
<dbReference type="EMBL" id="PDUG01000006">
    <property type="protein sequence ID" value="PIC17078.1"/>
    <property type="molecule type" value="Genomic_DNA"/>
</dbReference>
<dbReference type="OrthoDB" id="442176at2759"/>
<evidence type="ECO:0000313" key="1">
    <source>
        <dbReference type="EMBL" id="PIC17078.1"/>
    </source>
</evidence>
<dbReference type="Proteomes" id="UP000230233">
    <property type="component" value="Chromosome X"/>
</dbReference>
<evidence type="ECO:0000313" key="2">
    <source>
        <dbReference type="Proteomes" id="UP000230233"/>
    </source>
</evidence>